<name>A0A8H7RB74_9FUNG</name>
<dbReference type="Proteomes" id="UP000603453">
    <property type="component" value="Unassembled WGS sequence"/>
</dbReference>
<keyword evidence="1" id="KW-0732">Signal</keyword>
<keyword evidence="3" id="KW-1185">Reference proteome</keyword>
<dbReference type="OrthoDB" id="2340857at2759"/>
<organism evidence="2 3">
    <name type="scientific">Mucor saturninus</name>
    <dbReference type="NCBI Taxonomy" id="64648"/>
    <lineage>
        <taxon>Eukaryota</taxon>
        <taxon>Fungi</taxon>
        <taxon>Fungi incertae sedis</taxon>
        <taxon>Mucoromycota</taxon>
        <taxon>Mucoromycotina</taxon>
        <taxon>Mucoromycetes</taxon>
        <taxon>Mucorales</taxon>
        <taxon>Mucorineae</taxon>
        <taxon>Mucoraceae</taxon>
        <taxon>Mucor</taxon>
    </lineage>
</organism>
<evidence type="ECO:0000313" key="2">
    <source>
        <dbReference type="EMBL" id="KAG2207941.1"/>
    </source>
</evidence>
<feature type="chain" id="PRO_5034954856" evidence="1">
    <location>
        <begin position="23"/>
        <end position="283"/>
    </location>
</feature>
<reference evidence="2" key="1">
    <citation type="submission" date="2020-12" db="EMBL/GenBank/DDBJ databases">
        <title>Metabolic potential, ecology and presence of endohyphal bacteria is reflected in genomic diversity of Mucoromycotina.</title>
        <authorList>
            <person name="Muszewska A."/>
            <person name="Okrasinska A."/>
            <person name="Steczkiewicz K."/>
            <person name="Drgas O."/>
            <person name="Orlowska M."/>
            <person name="Perlinska-Lenart U."/>
            <person name="Aleksandrzak-Piekarczyk T."/>
            <person name="Szatraj K."/>
            <person name="Zielenkiewicz U."/>
            <person name="Pilsyk S."/>
            <person name="Malc E."/>
            <person name="Mieczkowski P."/>
            <person name="Kruszewska J.S."/>
            <person name="Biernat P."/>
            <person name="Pawlowska J."/>
        </authorList>
    </citation>
    <scope>NUCLEOTIDE SEQUENCE</scope>
    <source>
        <strain evidence="2">WA0000017839</strain>
    </source>
</reference>
<gene>
    <name evidence="2" type="ORF">INT47_010925</name>
</gene>
<dbReference type="AlphaFoldDB" id="A0A8H7RB74"/>
<accession>A0A8H7RB74</accession>
<feature type="signal peptide" evidence="1">
    <location>
        <begin position="1"/>
        <end position="22"/>
    </location>
</feature>
<protein>
    <submittedName>
        <fullName evidence="2">Uncharacterized protein</fullName>
    </submittedName>
</protein>
<evidence type="ECO:0000256" key="1">
    <source>
        <dbReference type="SAM" id="SignalP"/>
    </source>
</evidence>
<proteinExistence type="predicted"/>
<dbReference type="EMBL" id="JAEPRD010000022">
    <property type="protein sequence ID" value="KAG2207941.1"/>
    <property type="molecule type" value="Genomic_DNA"/>
</dbReference>
<sequence>MKFSIAAASVFALTFLSAAVKADSYTDIIAEFCDGLEVTTPLDTDVLVSGSNATVTVTRVANDHEKTITGLDLYSVDSEGTPKYIKNTWAGQYNLQTSASISDQIPQDTAAGLYYYRVWVTNMIDGQHGPDCIKTSRTFKVATDSHTNEAGFTSYAQSLDDVSYYKPEFAKGCFGLTVKSPAEGETQKQNSHVAIVLQRDSASQTDALTKVEVYRALEGPDKMVDTIWVGKEALANAFTIKDQLRIPSDNFEPDAVYYYKIDVTSQVKGETCSFQSGAFKITA</sequence>
<evidence type="ECO:0000313" key="3">
    <source>
        <dbReference type="Proteomes" id="UP000603453"/>
    </source>
</evidence>
<comment type="caution">
    <text evidence="2">The sequence shown here is derived from an EMBL/GenBank/DDBJ whole genome shotgun (WGS) entry which is preliminary data.</text>
</comment>